<protein>
    <submittedName>
        <fullName evidence="8">Exo-1,4-beta-D-glucosaminidase</fullName>
    </submittedName>
</protein>
<dbReference type="SUPFAM" id="SSF49785">
    <property type="entry name" value="Galactose-binding domain-like"/>
    <property type="match status" value="1"/>
</dbReference>
<keyword evidence="4" id="KW-0732">Signal</keyword>
<gene>
    <name evidence="8" type="ORF">SAMN05444320_101352</name>
</gene>
<evidence type="ECO:0000256" key="1">
    <source>
        <dbReference type="ARBA" id="ARBA00007401"/>
    </source>
</evidence>
<feature type="signal peptide" evidence="4">
    <location>
        <begin position="1"/>
        <end position="33"/>
    </location>
</feature>
<dbReference type="EMBL" id="FQVN01000001">
    <property type="protein sequence ID" value="SHE53587.1"/>
    <property type="molecule type" value="Genomic_DNA"/>
</dbReference>
<feature type="domain" description="Beta-mannosidase-like galactose-binding" evidence="7">
    <location>
        <begin position="60"/>
        <end position="195"/>
    </location>
</feature>
<dbReference type="InterPro" id="IPR043534">
    <property type="entry name" value="EBDG/EBM"/>
</dbReference>
<evidence type="ECO:0000313" key="9">
    <source>
        <dbReference type="Proteomes" id="UP000184501"/>
    </source>
</evidence>
<dbReference type="STRING" id="2017.SAMN05444320_101352"/>
<sequence length="896" mass="99725">MARRRTARLAPRLVPLLCLAMALPMSAPVPARAGDPPADALAADVLAVDRPGGVSTIPNWQLQSAAADPSPGEEVSRPGYRAPGWLRVSARSTVMAGLVENGRYPDLNYSTNLRDAVDPADFRVPWWYRRDFLAWPRSGRHTFLRLNGGVISRGEIWLNGERIAGSEQVAGAYPAQEIDVTSRLRRGRNALAIKAMPGDPNHDLTVSFLDWSPSPPDNNTGLWRDVQLGTTGSVSLVDSRVASNLALPGMERADLTVTAEVRNNTDRPLRTVVSGRIDSIRLRQEVELRPRETRAVDFAPDAFPQLVVRHPRVWWPAQLGDQPLYRLDLSARVDGDLSDERATTFGIRDVRAPLTPQGYRQFEINGKPLLIRGAGWASDLFLRTQPGRLADQLRYVRDTGLNTLRMEGKQEDHELLELADRMGVMLLPGWECCTKWEKYGTWTDADHVVAGASAKAEARRLREHPSVIAFLIGSDTAPPARVERTYLEAFRSVGWRAPVIPSAKLLSSPELGSSGMKMDGPYWWVPPNYWYNDRLGGAFGFASEVGPGPTIPELDALRRYLSPAEIEDLWRNPDKRHYHLAQKEVFGTLRLFARAMNLRYGPPSDRDDFLRKAQLMNYEANRAQLEAFGRDFSDPVRPATGVIYWMLNNAWPTLYWHLWDHNLSPAGSYFGAKKALRPLHVQYSYDDRSVVLVNTGPEEARGLTVRSTVFTVDGAVVADGTAADKAVGSGSSVRTLTTPPPPRGTHLLRLLLLDAEGREVDRNVYWLSDRADELDYANSTWWHTPITNGADYTGLRGMPEARITTSTRTEHGTDGTLRTTVTVRNPAESGPAAFFLRANLRRGPDGEQVLPVRWSDNYVTLWPGETAELRAEYRADDLAGARPHVEVTGWNTARVG</sequence>
<dbReference type="SUPFAM" id="SSF51445">
    <property type="entry name" value="(Trans)glycosidases"/>
    <property type="match status" value="1"/>
</dbReference>
<dbReference type="Pfam" id="PF00703">
    <property type="entry name" value="Glyco_hydro_2"/>
    <property type="match status" value="1"/>
</dbReference>
<dbReference type="InterPro" id="IPR036156">
    <property type="entry name" value="Beta-gal/glucu_dom_sf"/>
</dbReference>
<proteinExistence type="inferred from homology"/>
<evidence type="ECO:0000256" key="3">
    <source>
        <dbReference type="ARBA" id="ARBA00023295"/>
    </source>
</evidence>
<dbReference type="InterPro" id="IPR054593">
    <property type="entry name" value="Beta-mannosidase-like_N2"/>
</dbReference>
<organism evidence="8 9">
    <name type="scientific">Streptoalloteichus hindustanus</name>
    <dbReference type="NCBI Taxonomy" id="2017"/>
    <lineage>
        <taxon>Bacteria</taxon>
        <taxon>Bacillati</taxon>
        <taxon>Actinomycetota</taxon>
        <taxon>Actinomycetes</taxon>
        <taxon>Pseudonocardiales</taxon>
        <taxon>Pseudonocardiaceae</taxon>
        <taxon>Streptoalloteichus</taxon>
    </lineage>
</organism>
<dbReference type="PANTHER" id="PTHR43536:SF1">
    <property type="entry name" value="MANNOSYLGLYCOPROTEIN ENDO-BETA-MANNOSIDASE"/>
    <property type="match status" value="1"/>
</dbReference>
<name>A0A1M4UAF9_STRHI</name>
<dbReference type="Gene3D" id="2.60.120.260">
    <property type="entry name" value="Galactose-binding domain-like"/>
    <property type="match status" value="1"/>
</dbReference>
<dbReference type="Gene3D" id="3.20.20.80">
    <property type="entry name" value="Glycosidases"/>
    <property type="match status" value="1"/>
</dbReference>
<accession>A0A1M4UAF9</accession>
<keyword evidence="9" id="KW-1185">Reference proteome</keyword>
<reference evidence="8 9" key="1">
    <citation type="submission" date="2016-11" db="EMBL/GenBank/DDBJ databases">
        <authorList>
            <person name="Jaros S."/>
            <person name="Januszkiewicz K."/>
            <person name="Wedrychowicz H."/>
        </authorList>
    </citation>
    <scope>NUCLEOTIDE SEQUENCE [LARGE SCALE GENOMIC DNA]</scope>
    <source>
        <strain evidence="8 9">DSM 44523</strain>
    </source>
</reference>
<evidence type="ECO:0000259" key="5">
    <source>
        <dbReference type="Pfam" id="PF00703"/>
    </source>
</evidence>
<evidence type="ECO:0000313" key="8">
    <source>
        <dbReference type="EMBL" id="SHE53587.1"/>
    </source>
</evidence>
<dbReference type="InterPro" id="IPR041351">
    <property type="entry name" value="Ig_GlcNase"/>
</dbReference>
<feature type="domain" description="Exo-beta-D-glucosaminidase Ig-fold" evidence="6">
    <location>
        <begin position="781"/>
        <end position="892"/>
    </location>
</feature>
<dbReference type="InterPro" id="IPR013783">
    <property type="entry name" value="Ig-like_fold"/>
</dbReference>
<dbReference type="GO" id="GO:0005975">
    <property type="term" value="P:carbohydrate metabolic process"/>
    <property type="evidence" value="ECO:0007669"/>
    <property type="project" value="InterPro"/>
</dbReference>
<dbReference type="Proteomes" id="UP000184501">
    <property type="component" value="Unassembled WGS sequence"/>
</dbReference>
<dbReference type="RefSeq" id="WP_073479534.1">
    <property type="nucleotide sequence ID" value="NZ_FQVN01000001.1"/>
</dbReference>
<dbReference type="Pfam" id="PF22666">
    <property type="entry name" value="Glyco_hydro_2_N2"/>
    <property type="match status" value="1"/>
</dbReference>
<dbReference type="GO" id="GO:0004553">
    <property type="term" value="F:hydrolase activity, hydrolyzing O-glycosyl compounds"/>
    <property type="evidence" value="ECO:0007669"/>
    <property type="project" value="InterPro"/>
</dbReference>
<keyword evidence="3" id="KW-0326">Glycosidase</keyword>
<dbReference type="Pfam" id="PF18368">
    <property type="entry name" value="Ig_GlcNase"/>
    <property type="match status" value="1"/>
</dbReference>
<dbReference type="InterPro" id="IPR006102">
    <property type="entry name" value="Ig-like_GH2"/>
</dbReference>
<dbReference type="AlphaFoldDB" id="A0A1M4UAF9"/>
<feature type="chain" id="PRO_5013222886" evidence="4">
    <location>
        <begin position="34"/>
        <end position="896"/>
    </location>
</feature>
<evidence type="ECO:0000259" key="6">
    <source>
        <dbReference type="Pfam" id="PF18368"/>
    </source>
</evidence>
<feature type="domain" description="Glycoside hydrolase family 2 immunoglobulin-like beta-sandwich" evidence="5">
    <location>
        <begin position="238"/>
        <end position="348"/>
    </location>
</feature>
<dbReference type="PANTHER" id="PTHR43536">
    <property type="entry name" value="MANNOSYLGLYCOPROTEIN ENDO-BETA-MANNOSIDASE"/>
    <property type="match status" value="1"/>
</dbReference>
<evidence type="ECO:0000256" key="4">
    <source>
        <dbReference type="SAM" id="SignalP"/>
    </source>
</evidence>
<dbReference type="InterPro" id="IPR017853">
    <property type="entry name" value="GH"/>
</dbReference>
<dbReference type="Gene3D" id="2.60.40.10">
    <property type="entry name" value="Immunoglobulins"/>
    <property type="match status" value="3"/>
</dbReference>
<evidence type="ECO:0000256" key="2">
    <source>
        <dbReference type="ARBA" id="ARBA00022801"/>
    </source>
</evidence>
<comment type="similarity">
    <text evidence="1">Belongs to the glycosyl hydrolase 2 family.</text>
</comment>
<keyword evidence="2" id="KW-0378">Hydrolase</keyword>
<dbReference type="InterPro" id="IPR008979">
    <property type="entry name" value="Galactose-bd-like_sf"/>
</dbReference>
<dbReference type="SUPFAM" id="SSF49303">
    <property type="entry name" value="beta-Galactosidase/glucuronidase domain"/>
    <property type="match status" value="3"/>
</dbReference>
<evidence type="ECO:0000259" key="7">
    <source>
        <dbReference type="Pfam" id="PF22666"/>
    </source>
</evidence>